<dbReference type="STRING" id="1120996.SAMN02746066_03688"/>
<comment type="similarity">
    <text evidence="1 5">Belongs to the glycosyl hydrolase 43 family.</text>
</comment>
<keyword evidence="2" id="KW-0732">Signal</keyword>
<name>A0A1M7MA08_9FIRM</name>
<accession>A0A1M7MA08</accession>
<dbReference type="OrthoDB" id="273314at2"/>
<dbReference type="RefSeq" id="WP_073290031.1">
    <property type="nucleotide sequence ID" value="NZ_FRCP01000020.1"/>
</dbReference>
<dbReference type="InterPro" id="IPR023296">
    <property type="entry name" value="Glyco_hydro_beta-prop_sf"/>
</dbReference>
<gene>
    <name evidence="6" type="ORF">SAMN02746066_03688</name>
</gene>
<reference evidence="6 7" key="1">
    <citation type="submission" date="2016-11" db="EMBL/GenBank/DDBJ databases">
        <authorList>
            <person name="Jaros S."/>
            <person name="Januszkiewicz K."/>
            <person name="Wedrychowicz H."/>
        </authorList>
    </citation>
    <scope>NUCLEOTIDE SEQUENCE [LARGE SCALE GENOMIC DNA]</scope>
    <source>
        <strain evidence="6 7">DSM 15930</strain>
    </source>
</reference>
<dbReference type="GO" id="GO:0004553">
    <property type="term" value="F:hydrolase activity, hydrolyzing O-glycosyl compounds"/>
    <property type="evidence" value="ECO:0007669"/>
    <property type="project" value="InterPro"/>
</dbReference>
<dbReference type="SUPFAM" id="SSF75005">
    <property type="entry name" value="Arabinanase/levansucrase/invertase"/>
    <property type="match status" value="1"/>
</dbReference>
<dbReference type="CDD" id="cd18817">
    <property type="entry name" value="GH43f_LbAraf43-like"/>
    <property type="match status" value="1"/>
</dbReference>
<dbReference type="Pfam" id="PF04616">
    <property type="entry name" value="Glyco_hydro_43"/>
    <property type="match status" value="1"/>
</dbReference>
<proteinExistence type="inferred from homology"/>
<evidence type="ECO:0000256" key="1">
    <source>
        <dbReference type="ARBA" id="ARBA00009865"/>
    </source>
</evidence>
<evidence type="ECO:0000256" key="3">
    <source>
        <dbReference type="ARBA" id="ARBA00022801"/>
    </source>
</evidence>
<dbReference type="InterPro" id="IPR016828">
    <property type="entry name" value="Alpha-L-arabinofuranosidase"/>
</dbReference>
<sequence>MEKDKKLWTKYNKPLIEQRADPYVYKHTDGYYYFTGSVPQYDRIILRRSNTISGLAEAEEITIWKKHESGEMSAHIWAPEIHYIFGKWYIYFAAGEKEDVWKIRPYVLECEGQDPTQAAWVEKGKMQCAAEDEYSFRAFSLDATVFENKGEYYYVWAEKVSVGKQISNLYIAKMESGIKLSTIQVLLTTPDYDWERVDFWVNEGPGVLKRDGKLFLTFSASGTGACYCVGLLYADEDSDLLDPLSWTKLRNPVLVTDEKKRVFGPGHNCFTKSEDNQKDLMIYHARPYEEIQGDPLSDPNRHAMILEVKWGKSGFPIFEIEEQKGEEYEK</sequence>
<dbReference type="GO" id="GO:0005975">
    <property type="term" value="P:carbohydrate metabolic process"/>
    <property type="evidence" value="ECO:0007669"/>
    <property type="project" value="InterPro"/>
</dbReference>
<dbReference type="PIRSF" id="PIRSF025414">
    <property type="entry name" value="Alpha-L-arabinofuranosidase"/>
    <property type="match status" value="1"/>
</dbReference>
<dbReference type="Gene3D" id="2.115.10.20">
    <property type="entry name" value="Glycosyl hydrolase domain, family 43"/>
    <property type="match status" value="1"/>
</dbReference>
<keyword evidence="3 5" id="KW-0378">Hydrolase</keyword>
<evidence type="ECO:0000256" key="2">
    <source>
        <dbReference type="ARBA" id="ARBA00022729"/>
    </source>
</evidence>
<keyword evidence="4 5" id="KW-0326">Glycosidase</keyword>
<evidence type="ECO:0000256" key="5">
    <source>
        <dbReference type="RuleBase" id="RU361187"/>
    </source>
</evidence>
<dbReference type="EMBL" id="FRCP01000020">
    <property type="protein sequence ID" value="SHM87558.1"/>
    <property type="molecule type" value="Genomic_DNA"/>
</dbReference>
<protein>
    <submittedName>
        <fullName evidence="6">Beta-xylosidase, GH43 family</fullName>
    </submittedName>
</protein>
<dbReference type="AlphaFoldDB" id="A0A1M7MA08"/>
<evidence type="ECO:0000313" key="6">
    <source>
        <dbReference type="EMBL" id="SHM87558.1"/>
    </source>
</evidence>
<evidence type="ECO:0000256" key="4">
    <source>
        <dbReference type="ARBA" id="ARBA00023295"/>
    </source>
</evidence>
<keyword evidence="7" id="KW-1185">Reference proteome</keyword>
<dbReference type="InterPro" id="IPR006710">
    <property type="entry name" value="Glyco_hydro_43"/>
</dbReference>
<dbReference type="Proteomes" id="UP000184038">
    <property type="component" value="Unassembled WGS sequence"/>
</dbReference>
<dbReference type="PANTHER" id="PTHR43817:SF1">
    <property type="entry name" value="HYDROLASE, FAMILY 43, PUTATIVE (AFU_ORTHOLOGUE AFUA_3G01660)-RELATED"/>
    <property type="match status" value="1"/>
</dbReference>
<evidence type="ECO:0000313" key="7">
    <source>
        <dbReference type="Proteomes" id="UP000184038"/>
    </source>
</evidence>
<organism evidence="6 7">
    <name type="scientific">Anaerosporobacter mobilis DSM 15930</name>
    <dbReference type="NCBI Taxonomy" id="1120996"/>
    <lineage>
        <taxon>Bacteria</taxon>
        <taxon>Bacillati</taxon>
        <taxon>Bacillota</taxon>
        <taxon>Clostridia</taxon>
        <taxon>Lachnospirales</taxon>
        <taxon>Lachnospiraceae</taxon>
        <taxon>Anaerosporobacter</taxon>
    </lineage>
</organism>
<dbReference type="PANTHER" id="PTHR43817">
    <property type="entry name" value="GLYCOSYL HYDROLASE"/>
    <property type="match status" value="1"/>
</dbReference>